<comment type="caution">
    <text evidence="2">The sequence shown here is derived from an EMBL/GenBank/DDBJ whole genome shotgun (WGS) entry which is preliminary data.</text>
</comment>
<dbReference type="InterPro" id="IPR000182">
    <property type="entry name" value="GNAT_dom"/>
</dbReference>
<evidence type="ECO:0000313" key="2">
    <source>
        <dbReference type="EMBL" id="MBR7888384.1"/>
    </source>
</evidence>
<dbReference type="InterPro" id="IPR016181">
    <property type="entry name" value="Acyl_CoA_acyltransferase"/>
</dbReference>
<dbReference type="PROSITE" id="PS51186">
    <property type="entry name" value="GNAT"/>
    <property type="match status" value="1"/>
</dbReference>
<dbReference type="GO" id="GO:0016746">
    <property type="term" value="F:acyltransferase activity"/>
    <property type="evidence" value="ECO:0007669"/>
    <property type="project" value="UniProtKB-KW"/>
</dbReference>
<keyword evidence="2" id="KW-0808">Transferase</keyword>
<accession>A0ABS5HBN7</accession>
<dbReference type="Proteomes" id="UP000679722">
    <property type="component" value="Unassembled WGS sequence"/>
</dbReference>
<feature type="domain" description="N-acetyltransferase" evidence="1">
    <location>
        <begin position="7"/>
        <end position="152"/>
    </location>
</feature>
<reference evidence="3" key="1">
    <citation type="submission" date="2023-07" db="EMBL/GenBank/DDBJ databases">
        <title>Marinomonas vulgaris A79, complete genome.</title>
        <authorList>
            <person name="Ying J.-J."/>
        </authorList>
    </citation>
    <scope>NUCLEOTIDE SEQUENCE [LARGE SCALE GENOMIC DNA]</scope>
    <source>
        <strain evidence="3">A79</strain>
    </source>
</reference>
<dbReference type="CDD" id="cd04301">
    <property type="entry name" value="NAT_SF"/>
    <property type="match status" value="1"/>
</dbReference>
<protein>
    <submittedName>
        <fullName evidence="2">GNAT family N-acetyltransferase</fullName>
        <ecNumber evidence="2">2.3.1.-</ecNumber>
    </submittedName>
</protein>
<sequence>MITWHCQPFKQLSVETLYDIIKLRCDVFVVEQNCVFSDLDDLDKLSNTQHLYALEGQNIVAYARLLAQGDSYTDHTSIGRVVVAPSHRKAKLGHILMHHATADIEKRWPSWPIKIGAQSHLEGFYQSHGFITASEPYMEDGIEHYTMIKSLPVQDPPL</sequence>
<dbReference type="SUPFAM" id="SSF55729">
    <property type="entry name" value="Acyl-CoA N-acyltransferases (Nat)"/>
    <property type="match status" value="1"/>
</dbReference>
<dbReference type="Pfam" id="PF13673">
    <property type="entry name" value="Acetyltransf_10"/>
    <property type="match status" value="1"/>
</dbReference>
<dbReference type="EMBL" id="JAGSSV010000004">
    <property type="protein sequence ID" value="MBR7888384.1"/>
    <property type="molecule type" value="Genomic_DNA"/>
</dbReference>
<evidence type="ECO:0000259" key="1">
    <source>
        <dbReference type="PROSITE" id="PS51186"/>
    </source>
</evidence>
<dbReference type="EC" id="2.3.1.-" evidence="2"/>
<keyword evidence="2" id="KW-0012">Acyltransferase</keyword>
<name>A0ABS5HBN7_9GAMM</name>
<dbReference type="Gene3D" id="3.40.630.30">
    <property type="match status" value="1"/>
</dbReference>
<dbReference type="RefSeq" id="WP_211535726.1">
    <property type="nucleotide sequence ID" value="NZ_JAGSSV010000004.1"/>
</dbReference>
<evidence type="ECO:0000313" key="3">
    <source>
        <dbReference type="Proteomes" id="UP000679722"/>
    </source>
</evidence>
<organism evidence="2 3">
    <name type="scientific">Marinomonas vulgaris</name>
    <dbReference type="NCBI Taxonomy" id="2823372"/>
    <lineage>
        <taxon>Bacteria</taxon>
        <taxon>Pseudomonadati</taxon>
        <taxon>Pseudomonadota</taxon>
        <taxon>Gammaproteobacteria</taxon>
        <taxon>Oceanospirillales</taxon>
        <taxon>Oceanospirillaceae</taxon>
        <taxon>Marinomonas</taxon>
    </lineage>
</organism>
<keyword evidence="3" id="KW-1185">Reference proteome</keyword>
<gene>
    <name evidence="2" type="ORF">J9B83_05460</name>
</gene>
<proteinExistence type="predicted"/>